<evidence type="ECO:0000313" key="2">
    <source>
        <dbReference type="Proteomes" id="UP000653674"/>
    </source>
</evidence>
<sequence>MFGSVLGLSTGALAGDYGNDGSPYRVRLLAKAKPDECFAGIGVSYPPGPPCATGQAKVNQAYVWGLARVGRQVWFGTGTNINCLTSGTNLSRIEPYVNGDFVCEYGQSQVVKQNPGLPPSVGDYRPPQVWLYDSGNGQLTEKTAEIRDRSADDAKRLRTTLGLRAGGSHNGIVLFGGPALNQTVNLFAFDSKTKRYLGSTTLSEYGNIRHMVVADNALYLGVGIGRNGSAGGAVLRWTGTVENPFSFVPVAQLPAQAADLTEHDGRIFISTWPAGSATTTATMAGIWMSPKLSDGAPGLNSEDATRWTQVWNATMYEPDRVVAATYAMGGLASYGGYLYWGTLHVPTKATSVHTEVYPPGDEAATKAAVRNTQRASAVFRGRDFGDSRQKVDLLYGLPDLPAFDPTASAGAGAWSLKSTGYKPLYGRSGFDNPFNTYTWAMAVAGGKLYVGTMDWSYLLTSMAGIGGQGSNATVTREMYNPANISAVDRSGFGGDLWVFEGANHPAKPVSTSGLGNYLNYGVRNIVTDGNDLFVGMANPMNLRTDPNDGVPEGGWELISVSPRR</sequence>
<accession>A0A8J3PKR9</accession>
<keyword evidence="2" id="KW-1185">Reference proteome</keyword>
<dbReference type="EMBL" id="BONU01000007">
    <property type="protein sequence ID" value="GIG73112.1"/>
    <property type="molecule type" value="Genomic_DNA"/>
</dbReference>
<dbReference type="AlphaFoldDB" id="A0A8J3PKR9"/>
<reference evidence="1" key="1">
    <citation type="submission" date="2021-01" db="EMBL/GenBank/DDBJ databases">
        <title>Whole genome shotgun sequence of Planosporangium flavigriseum NBRC 105377.</title>
        <authorList>
            <person name="Komaki H."/>
            <person name="Tamura T."/>
        </authorList>
    </citation>
    <scope>NUCLEOTIDE SEQUENCE</scope>
    <source>
        <strain evidence="1">NBRC 105377</strain>
    </source>
</reference>
<gene>
    <name evidence="1" type="ORF">Pfl04_15160</name>
</gene>
<organism evidence="1 2">
    <name type="scientific">Planosporangium flavigriseum</name>
    <dbReference type="NCBI Taxonomy" id="373681"/>
    <lineage>
        <taxon>Bacteria</taxon>
        <taxon>Bacillati</taxon>
        <taxon>Actinomycetota</taxon>
        <taxon>Actinomycetes</taxon>
        <taxon>Micromonosporales</taxon>
        <taxon>Micromonosporaceae</taxon>
        <taxon>Planosporangium</taxon>
    </lineage>
</organism>
<protein>
    <submittedName>
        <fullName evidence="1">Uncharacterized protein</fullName>
    </submittedName>
</protein>
<comment type="caution">
    <text evidence="1">The sequence shown here is derived from an EMBL/GenBank/DDBJ whole genome shotgun (WGS) entry which is preliminary data.</text>
</comment>
<evidence type="ECO:0000313" key="1">
    <source>
        <dbReference type="EMBL" id="GIG73112.1"/>
    </source>
</evidence>
<name>A0A8J3PKR9_9ACTN</name>
<dbReference type="Proteomes" id="UP000653674">
    <property type="component" value="Unassembled WGS sequence"/>
</dbReference>
<proteinExistence type="predicted"/>